<dbReference type="Pfam" id="PF01262">
    <property type="entry name" value="AlaDh_PNT_C"/>
    <property type="match status" value="1"/>
</dbReference>
<dbReference type="EMBL" id="BMKF01000003">
    <property type="protein sequence ID" value="GGB80093.1"/>
    <property type="molecule type" value="Genomic_DNA"/>
</dbReference>
<dbReference type="Proteomes" id="UP000628854">
    <property type="component" value="Unassembled WGS sequence"/>
</dbReference>
<reference evidence="9" key="1">
    <citation type="journal article" date="2019" name="Int. J. Syst. Evol. Microbiol.">
        <title>The Global Catalogue of Microorganisms (GCM) 10K type strain sequencing project: providing services to taxonomists for standard genome sequencing and annotation.</title>
        <authorList>
            <consortium name="The Broad Institute Genomics Platform"/>
            <consortium name="The Broad Institute Genome Sequencing Center for Infectious Disease"/>
            <person name="Wu L."/>
            <person name="Ma J."/>
        </authorList>
    </citation>
    <scope>NUCLEOTIDE SEQUENCE [LARGE SCALE GENOMIC DNA]</scope>
    <source>
        <strain evidence="9">CGMCC 1.15928</strain>
    </source>
</reference>
<keyword evidence="4 5" id="KW-0520">NAD</keyword>
<dbReference type="PROSITE" id="PS00837">
    <property type="entry name" value="ALADH_PNT_2"/>
    <property type="match status" value="1"/>
</dbReference>
<evidence type="ECO:0000256" key="1">
    <source>
        <dbReference type="ARBA" id="ARBA00005689"/>
    </source>
</evidence>
<dbReference type="PANTHER" id="PTHR42795:SF1">
    <property type="entry name" value="ALANINE DEHYDROGENASE"/>
    <property type="match status" value="1"/>
</dbReference>
<dbReference type="SUPFAM" id="SSF51735">
    <property type="entry name" value="NAD(P)-binding Rossmann-fold domains"/>
    <property type="match status" value="1"/>
</dbReference>
<name>A0ABQ1JZ70_9PROT</name>
<accession>A0ABQ1JZ70</accession>
<dbReference type="InterPro" id="IPR008141">
    <property type="entry name" value="Ala_DH"/>
</dbReference>
<organism evidence="8 9">
    <name type="scientific">Henriciella pelagia</name>
    <dbReference type="NCBI Taxonomy" id="1977912"/>
    <lineage>
        <taxon>Bacteria</taxon>
        <taxon>Pseudomonadati</taxon>
        <taxon>Pseudomonadota</taxon>
        <taxon>Alphaproteobacteria</taxon>
        <taxon>Hyphomonadales</taxon>
        <taxon>Hyphomonadaceae</taxon>
        <taxon>Henriciella</taxon>
    </lineage>
</organism>
<dbReference type="PANTHER" id="PTHR42795">
    <property type="entry name" value="ALANINE DEHYDROGENASE"/>
    <property type="match status" value="1"/>
</dbReference>
<evidence type="ECO:0000313" key="9">
    <source>
        <dbReference type="Proteomes" id="UP000628854"/>
    </source>
</evidence>
<proteinExistence type="inferred from homology"/>
<dbReference type="Pfam" id="PF05222">
    <property type="entry name" value="AlaDh_PNT_N"/>
    <property type="match status" value="1"/>
</dbReference>
<evidence type="ECO:0000256" key="3">
    <source>
        <dbReference type="ARBA" id="ARBA00023002"/>
    </source>
</evidence>
<dbReference type="InterPro" id="IPR036291">
    <property type="entry name" value="NAD(P)-bd_dom_sf"/>
</dbReference>
<dbReference type="CDD" id="cd05305">
    <property type="entry name" value="L-AlaDH"/>
    <property type="match status" value="1"/>
</dbReference>
<comment type="caution">
    <text evidence="8">The sequence shown here is derived from an EMBL/GenBank/DDBJ whole genome shotgun (WGS) entry which is preliminary data.</text>
</comment>
<comment type="similarity">
    <text evidence="1 5">Belongs to the AlaDH/PNT family.</text>
</comment>
<dbReference type="NCBIfam" id="TIGR00518">
    <property type="entry name" value="alaDH"/>
    <property type="match status" value="1"/>
</dbReference>
<keyword evidence="3 5" id="KW-0560">Oxidoreductase</keyword>
<keyword evidence="9" id="KW-1185">Reference proteome</keyword>
<dbReference type="SUPFAM" id="SSF52283">
    <property type="entry name" value="Formate/glycerate dehydrogenase catalytic domain-like"/>
    <property type="match status" value="1"/>
</dbReference>
<dbReference type="SMART" id="SM01002">
    <property type="entry name" value="AlaDh_PNT_C"/>
    <property type="match status" value="1"/>
</dbReference>
<evidence type="ECO:0000259" key="6">
    <source>
        <dbReference type="SMART" id="SM01002"/>
    </source>
</evidence>
<evidence type="ECO:0000256" key="2">
    <source>
        <dbReference type="ARBA" id="ARBA00012897"/>
    </source>
</evidence>
<evidence type="ECO:0000256" key="5">
    <source>
        <dbReference type="PIRNR" id="PIRNR000183"/>
    </source>
</evidence>
<comment type="catalytic activity">
    <reaction evidence="5">
        <text>L-alanine + NAD(+) + H2O = pyruvate + NH4(+) + NADH + H(+)</text>
        <dbReference type="Rhea" id="RHEA:18405"/>
        <dbReference type="ChEBI" id="CHEBI:15361"/>
        <dbReference type="ChEBI" id="CHEBI:15377"/>
        <dbReference type="ChEBI" id="CHEBI:15378"/>
        <dbReference type="ChEBI" id="CHEBI:28938"/>
        <dbReference type="ChEBI" id="CHEBI:57540"/>
        <dbReference type="ChEBI" id="CHEBI:57945"/>
        <dbReference type="ChEBI" id="CHEBI:57972"/>
        <dbReference type="EC" id="1.4.1.1"/>
    </reaction>
</comment>
<dbReference type="PIRSF" id="PIRSF000183">
    <property type="entry name" value="Alanine_dh"/>
    <property type="match status" value="1"/>
</dbReference>
<dbReference type="InterPro" id="IPR007886">
    <property type="entry name" value="AlaDH/PNT_N"/>
</dbReference>
<dbReference type="InterPro" id="IPR007698">
    <property type="entry name" value="AlaDH/PNT_NAD(H)-bd"/>
</dbReference>
<dbReference type="InterPro" id="IPR008143">
    <property type="entry name" value="Ala_DH/PNT_CS2"/>
</dbReference>
<evidence type="ECO:0000313" key="8">
    <source>
        <dbReference type="EMBL" id="GGB80093.1"/>
    </source>
</evidence>
<evidence type="ECO:0000256" key="4">
    <source>
        <dbReference type="ARBA" id="ARBA00023027"/>
    </source>
</evidence>
<evidence type="ECO:0000259" key="7">
    <source>
        <dbReference type="SMART" id="SM01003"/>
    </source>
</evidence>
<dbReference type="Gene3D" id="3.40.50.720">
    <property type="entry name" value="NAD(P)-binding Rossmann-like Domain"/>
    <property type="match status" value="2"/>
</dbReference>
<feature type="domain" description="Alanine dehydrogenase/pyridine nucleotide transhydrogenase N-terminal" evidence="7">
    <location>
        <begin position="4"/>
        <end position="137"/>
    </location>
</feature>
<sequence>MRIGTPKELKNREYRVGLTPQGAQELVRSGHTVFVETNAGAAVGFADEMYQEAGCVIAPDADALFENSDLIVKVKEPQPVEIARLQPRQTLFTYLHLAPDPEQTRGLMKSGATCIAYETVTDRFNRLPLLTPMSEVAGRLSVQAGAKYLEIANGGSGTLLGGVTGVAPGNVLVIGGGVAGKNAAEMAIGLGANVTILDTSLDRLRELDEIFDGRARCLFSTSAAIESHLKTADLVIGAVLLPGSTAPKVVSREQIALMKPGSVVVDIAIDQGGCFETSRPTTHDEPVYFIDGVCHYCVTNMPAAVARTSTIALSNATLPFALALANQGTDAALEANPHLAAGLNIRAGEITHPEVLTAMNGQLTPA</sequence>
<feature type="domain" description="Alanine dehydrogenase/pyridine nucleotide transhydrogenase NAD(H)-binding" evidence="6">
    <location>
        <begin position="149"/>
        <end position="297"/>
    </location>
</feature>
<dbReference type="RefSeq" id="WP_084394382.1">
    <property type="nucleotide sequence ID" value="NZ_BMKF01000003.1"/>
</dbReference>
<gene>
    <name evidence="8" type="primary">ald</name>
    <name evidence="8" type="ORF">GCM10011503_31040</name>
</gene>
<dbReference type="EC" id="1.4.1.1" evidence="2 5"/>
<dbReference type="SMART" id="SM01003">
    <property type="entry name" value="AlaDh_PNT_N"/>
    <property type="match status" value="1"/>
</dbReference>
<protein>
    <recommendedName>
        <fullName evidence="2 5">Alanine dehydrogenase</fullName>
        <ecNumber evidence="2 5">1.4.1.1</ecNumber>
    </recommendedName>
</protein>